<comment type="caution">
    <text evidence="3">The sequence shown here is derived from an EMBL/GenBank/DDBJ whole genome shotgun (WGS) entry which is preliminary data.</text>
</comment>
<gene>
    <name evidence="3" type="ORF">RFM51_25335</name>
</gene>
<dbReference type="PANTHER" id="PTHR12526:SF630">
    <property type="entry name" value="GLYCOSYLTRANSFERASE"/>
    <property type="match status" value="1"/>
</dbReference>
<name>A0ABU4X4P9_9HYPH</name>
<dbReference type="EMBL" id="JAVIIS010000048">
    <property type="protein sequence ID" value="MDX8442908.1"/>
    <property type="molecule type" value="Genomic_DNA"/>
</dbReference>
<dbReference type="Proteomes" id="UP001272097">
    <property type="component" value="Unassembled WGS sequence"/>
</dbReference>
<dbReference type="PANTHER" id="PTHR12526">
    <property type="entry name" value="GLYCOSYLTRANSFERASE"/>
    <property type="match status" value="1"/>
</dbReference>
<keyword evidence="3" id="KW-0328">Glycosyltransferase</keyword>
<evidence type="ECO:0000259" key="2">
    <source>
        <dbReference type="Pfam" id="PF13439"/>
    </source>
</evidence>
<dbReference type="SUPFAM" id="SSF53756">
    <property type="entry name" value="UDP-Glycosyltransferase/glycogen phosphorylase"/>
    <property type="match status" value="1"/>
</dbReference>
<keyword evidence="3" id="KW-0808">Transferase</keyword>
<dbReference type="Pfam" id="PF13439">
    <property type="entry name" value="Glyco_transf_4"/>
    <property type="match status" value="1"/>
</dbReference>
<evidence type="ECO:0000313" key="4">
    <source>
        <dbReference type="Proteomes" id="UP001272097"/>
    </source>
</evidence>
<evidence type="ECO:0000259" key="1">
    <source>
        <dbReference type="Pfam" id="PF00534"/>
    </source>
</evidence>
<sequence>MKIVHVLTRLLRGGSEENTLACCLAQAGHGHEVLLVHGREYDPGLRASVAGALRVVTLEDLINPISPSRDISAFRQLTRLMRDWRPDIVHTHQSKAGIIGRLAAEQANIPGIVHGVHILPFVHVSNTQRLIFLAAERLAARCTRAFIDVSQAMRDICVANHLGGPDQHHVVHSGFDLARFANAQWPEETHLLLGTAAGEPKPPVVLMLAALEPRKRHVELIEAFGQVVDRIPNVRLLLAGEGPARSAVASAIERSAFAKNVRMIGYHGEPEKLISLADVCVLTSMREGLPRVVMQYLAGGRPCVVSHLPGVEEVVTHGVNGIVTPVDNVSAAAASVADLLENERYRARLADGARLTDLSSWGLDAMCDRVETIYRSVQASALSAARPNVTRGILGGTAKRASRLHRPISTGRF</sequence>
<evidence type="ECO:0000313" key="3">
    <source>
        <dbReference type="EMBL" id="MDX8442908.1"/>
    </source>
</evidence>
<dbReference type="InterPro" id="IPR028098">
    <property type="entry name" value="Glyco_trans_4-like_N"/>
</dbReference>
<organism evidence="3 4">
    <name type="scientific">Mesorhizobium australafricanum</name>
    <dbReference type="NCBI Taxonomy" id="3072311"/>
    <lineage>
        <taxon>Bacteria</taxon>
        <taxon>Pseudomonadati</taxon>
        <taxon>Pseudomonadota</taxon>
        <taxon>Alphaproteobacteria</taxon>
        <taxon>Hyphomicrobiales</taxon>
        <taxon>Phyllobacteriaceae</taxon>
        <taxon>Mesorhizobium</taxon>
    </lineage>
</organism>
<feature type="domain" description="Glycosyl transferase family 1" evidence="1">
    <location>
        <begin position="200"/>
        <end position="354"/>
    </location>
</feature>
<dbReference type="GO" id="GO:0016757">
    <property type="term" value="F:glycosyltransferase activity"/>
    <property type="evidence" value="ECO:0007669"/>
    <property type="project" value="UniProtKB-KW"/>
</dbReference>
<feature type="domain" description="Glycosyltransferase subfamily 4-like N-terminal" evidence="2">
    <location>
        <begin position="13"/>
        <end position="179"/>
    </location>
</feature>
<dbReference type="RefSeq" id="WP_320216903.1">
    <property type="nucleotide sequence ID" value="NZ_JAVIIS010000048.1"/>
</dbReference>
<dbReference type="Pfam" id="PF00534">
    <property type="entry name" value="Glycos_transf_1"/>
    <property type="match status" value="1"/>
</dbReference>
<reference evidence="3 4" key="1">
    <citation type="submission" date="2023-08" db="EMBL/GenBank/DDBJ databases">
        <title>Implementing the SeqCode for naming new Mesorhizobium species isolated from Vachellia karroo root nodules.</title>
        <authorList>
            <person name="Van Lill M."/>
        </authorList>
    </citation>
    <scope>NUCLEOTIDE SEQUENCE [LARGE SCALE GENOMIC DNA]</scope>
    <source>
        <strain evidence="3 4">VK3E</strain>
    </source>
</reference>
<dbReference type="InterPro" id="IPR001296">
    <property type="entry name" value="Glyco_trans_1"/>
</dbReference>
<dbReference type="Gene3D" id="3.40.50.2000">
    <property type="entry name" value="Glycogen Phosphorylase B"/>
    <property type="match status" value="2"/>
</dbReference>
<keyword evidence="4" id="KW-1185">Reference proteome</keyword>
<protein>
    <submittedName>
        <fullName evidence="3">Glycosyltransferase</fullName>
        <ecNumber evidence="3">2.4.-.-</ecNumber>
    </submittedName>
</protein>
<dbReference type="EC" id="2.4.-.-" evidence="3"/>
<accession>A0ABU4X4P9</accession>
<proteinExistence type="predicted"/>